<sequence>MDYPTDACPILQEDGAEKVNMARGVPVPHRQYDPYSNTYNPDSGDSLIDIVKSLAISTTQFQKKTRSGMKDMETRISHMATTINRLESHVFEKLSSQPKTNPKNVSVMTLRSGKEVEGPKLKKTKKAEKEKEILDIFQKVEINIPLLDALKQVSKYAKFLKDLCIYKRKKWWWEKMCRLYFKGNSLRSLEIQVNELVFPTDFCVLNMGDERSLNLSPILLDRLFLSIVRTKIDVNEGTLSMGFDGEMETFEFDEEDALGVALAKHLELGATLSVGISDELYHAVEALHSLPSISSRYELTSVFVPETQRKLSPSVVQAPELELKPFPKHLKYVFLGDKETLPVIISAHLSPS</sequence>
<protein>
    <submittedName>
        <fullName evidence="2">Uncharacterized protein</fullName>
    </submittedName>
</protein>
<evidence type="ECO:0000313" key="2">
    <source>
        <dbReference type="RefSeq" id="XP_071905743.1"/>
    </source>
</evidence>
<keyword evidence="1" id="KW-1185">Reference proteome</keyword>
<dbReference type="RefSeq" id="XP_071905743.1">
    <property type="nucleotide sequence ID" value="XM_072049642.1"/>
</dbReference>
<dbReference type="GeneID" id="140006965"/>
<accession>A0ABM4UEM6</accession>
<name>A0ABM4UEM6_COFAR</name>
<proteinExistence type="predicted"/>
<dbReference type="Proteomes" id="UP001652660">
    <property type="component" value="Chromosome 5e"/>
</dbReference>
<organism evidence="1 2">
    <name type="scientific">Coffea arabica</name>
    <name type="common">Arabian coffee</name>
    <dbReference type="NCBI Taxonomy" id="13443"/>
    <lineage>
        <taxon>Eukaryota</taxon>
        <taxon>Viridiplantae</taxon>
        <taxon>Streptophyta</taxon>
        <taxon>Embryophyta</taxon>
        <taxon>Tracheophyta</taxon>
        <taxon>Spermatophyta</taxon>
        <taxon>Magnoliopsida</taxon>
        <taxon>eudicotyledons</taxon>
        <taxon>Gunneridae</taxon>
        <taxon>Pentapetalae</taxon>
        <taxon>asterids</taxon>
        <taxon>lamiids</taxon>
        <taxon>Gentianales</taxon>
        <taxon>Rubiaceae</taxon>
        <taxon>Ixoroideae</taxon>
        <taxon>Gardenieae complex</taxon>
        <taxon>Bertiereae - Coffeeae clade</taxon>
        <taxon>Coffeeae</taxon>
        <taxon>Coffea</taxon>
    </lineage>
</organism>
<gene>
    <name evidence="2" type="primary">LOC140006965</name>
</gene>
<evidence type="ECO:0000313" key="1">
    <source>
        <dbReference type="Proteomes" id="UP001652660"/>
    </source>
</evidence>
<reference evidence="2" key="1">
    <citation type="submission" date="2025-08" db="UniProtKB">
        <authorList>
            <consortium name="RefSeq"/>
        </authorList>
    </citation>
    <scope>IDENTIFICATION</scope>
    <source>
        <tissue evidence="2">Leaves</tissue>
    </source>
</reference>